<evidence type="ECO:0000313" key="1">
    <source>
        <dbReference type="EMBL" id="KIM40002.1"/>
    </source>
</evidence>
<proteinExistence type="predicted"/>
<evidence type="ECO:0000313" key="2">
    <source>
        <dbReference type="Proteomes" id="UP000053424"/>
    </source>
</evidence>
<organism evidence="1 2">
    <name type="scientific">Hebeloma cylindrosporum</name>
    <dbReference type="NCBI Taxonomy" id="76867"/>
    <lineage>
        <taxon>Eukaryota</taxon>
        <taxon>Fungi</taxon>
        <taxon>Dikarya</taxon>
        <taxon>Basidiomycota</taxon>
        <taxon>Agaricomycotina</taxon>
        <taxon>Agaricomycetes</taxon>
        <taxon>Agaricomycetidae</taxon>
        <taxon>Agaricales</taxon>
        <taxon>Agaricineae</taxon>
        <taxon>Hymenogastraceae</taxon>
        <taxon>Hebeloma</taxon>
    </lineage>
</organism>
<dbReference type="AlphaFoldDB" id="A0A0C2YFY6"/>
<reference evidence="2" key="2">
    <citation type="submission" date="2015-01" db="EMBL/GenBank/DDBJ databases">
        <title>Evolutionary Origins and Diversification of the Mycorrhizal Mutualists.</title>
        <authorList>
            <consortium name="DOE Joint Genome Institute"/>
            <consortium name="Mycorrhizal Genomics Consortium"/>
            <person name="Kohler A."/>
            <person name="Kuo A."/>
            <person name="Nagy L.G."/>
            <person name="Floudas D."/>
            <person name="Copeland A."/>
            <person name="Barry K.W."/>
            <person name="Cichocki N."/>
            <person name="Veneault-Fourrey C."/>
            <person name="LaButti K."/>
            <person name="Lindquist E.A."/>
            <person name="Lipzen A."/>
            <person name="Lundell T."/>
            <person name="Morin E."/>
            <person name="Murat C."/>
            <person name="Riley R."/>
            <person name="Ohm R."/>
            <person name="Sun H."/>
            <person name="Tunlid A."/>
            <person name="Henrissat B."/>
            <person name="Grigoriev I.V."/>
            <person name="Hibbett D.S."/>
            <person name="Martin F."/>
        </authorList>
    </citation>
    <scope>NUCLEOTIDE SEQUENCE [LARGE SCALE GENOMIC DNA]</scope>
    <source>
        <strain evidence="2">h7</strain>
    </source>
</reference>
<name>A0A0C2YFY6_HEBCY</name>
<gene>
    <name evidence="1" type="ORF">M413DRAFT_446896</name>
</gene>
<protein>
    <submittedName>
        <fullName evidence="1">Uncharacterized protein</fullName>
    </submittedName>
</protein>
<accession>A0A0C2YFY6</accession>
<keyword evidence="2" id="KW-1185">Reference proteome</keyword>
<reference evidence="1 2" key="1">
    <citation type="submission" date="2014-04" db="EMBL/GenBank/DDBJ databases">
        <authorList>
            <consortium name="DOE Joint Genome Institute"/>
            <person name="Kuo A."/>
            <person name="Gay G."/>
            <person name="Dore J."/>
            <person name="Kohler A."/>
            <person name="Nagy L.G."/>
            <person name="Floudas D."/>
            <person name="Copeland A."/>
            <person name="Barry K.W."/>
            <person name="Cichocki N."/>
            <person name="Veneault-Fourrey C."/>
            <person name="LaButti K."/>
            <person name="Lindquist E.A."/>
            <person name="Lipzen A."/>
            <person name="Lundell T."/>
            <person name="Morin E."/>
            <person name="Murat C."/>
            <person name="Sun H."/>
            <person name="Tunlid A."/>
            <person name="Henrissat B."/>
            <person name="Grigoriev I.V."/>
            <person name="Hibbett D.S."/>
            <person name="Martin F."/>
            <person name="Nordberg H.P."/>
            <person name="Cantor M.N."/>
            <person name="Hua S.X."/>
        </authorList>
    </citation>
    <scope>NUCLEOTIDE SEQUENCE [LARGE SCALE GENOMIC DNA]</scope>
    <source>
        <strain evidence="2">h7</strain>
    </source>
</reference>
<dbReference type="HOGENOM" id="CLU_2979321_0_0_1"/>
<sequence length="58" mass="6355">MDRRRIVLGPGVCVGQWDESAGSLAGHRIAIFQVPDQISPEIGLNQLCRPSTKVRVAR</sequence>
<dbReference type="EMBL" id="KN831784">
    <property type="protein sequence ID" value="KIM40002.1"/>
    <property type="molecule type" value="Genomic_DNA"/>
</dbReference>
<dbReference type="Proteomes" id="UP000053424">
    <property type="component" value="Unassembled WGS sequence"/>
</dbReference>